<dbReference type="Proteomes" id="UP000004291">
    <property type="component" value="Chromosome"/>
</dbReference>
<keyword evidence="3" id="KW-1185">Reference proteome</keyword>
<dbReference type="EMBL" id="ABIA03000002">
    <property type="protein sequence ID" value="EDQ32944.1"/>
    <property type="molecule type" value="Genomic_DNA"/>
</dbReference>
<dbReference type="HOGENOM" id="CLU_3080629_0_0_5"/>
<accession>A9D9H7</accession>
<gene>
    <name evidence="2" type="ORF">HPDFL43_08344</name>
</gene>
<sequence length="52" mass="5709">MTLALAALAFTIALLFSGLVLGAMREAMPVRSRQPDLHGRRDAAPFARRSHF</sequence>
<feature type="region of interest" description="Disordered" evidence="1">
    <location>
        <begin position="31"/>
        <end position="52"/>
    </location>
</feature>
<name>A9D9H7_HOEPD</name>
<protein>
    <submittedName>
        <fullName evidence="2">Uncharacterized protein</fullName>
    </submittedName>
</protein>
<evidence type="ECO:0000256" key="1">
    <source>
        <dbReference type="SAM" id="MobiDB-lite"/>
    </source>
</evidence>
<reference evidence="2 3" key="1">
    <citation type="submission" date="2007-10" db="EMBL/GenBank/DDBJ databases">
        <authorList>
            <person name="Wagner-Dobler I."/>
            <person name="Ferriera S."/>
            <person name="Johnson J."/>
            <person name="Kravitz S."/>
            <person name="Beeson K."/>
            <person name="Sutton G."/>
            <person name="Rogers Y.-H."/>
            <person name="Friedman R."/>
            <person name="Frazier M."/>
            <person name="Venter J.C."/>
        </authorList>
    </citation>
    <scope>NUCLEOTIDE SEQUENCE [LARGE SCALE GENOMIC DNA]</scope>
    <source>
        <strain evidence="2 3">DFL-43</strain>
    </source>
</reference>
<organism evidence="2 3">
    <name type="scientific">Hoeflea phototrophica (strain DSM 17068 / NCIMB 14078 / DFL-43)</name>
    <dbReference type="NCBI Taxonomy" id="411684"/>
    <lineage>
        <taxon>Bacteria</taxon>
        <taxon>Pseudomonadati</taxon>
        <taxon>Pseudomonadota</taxon>
        <taxon>Alphaproteobacteria</taxon>
        <taxon>Hyphomicrobiales</taxon>
        <taxon>Rhizobiaceae</taxon>
        <taxon>Hoeflea</taxon>
    </lineage>
</organism>
<comment type="caution">
    <text evidence="2">The sequence shown here is derived from an EMBL/GenBank/DDBJ whole genome shotgun (WGS) entry which is preliminary data.</text>
</comment>
<reference evidence="2 3" key="2">
    <citation type="submission" date="2012-06" db="EMBL/GenBank/DDBJ databases">
        <authorList>
            <person name="Fiebig A."/>
        </authorList>
    </citation>
    <scope>NUCLEOTIDE SEQUENCE [LARGE SCALE GENOMIC DNA]</scope>
    <source>
        <strain evidence="2 3">DFL-43</strain>
    </source>
</reference>
<evidence type="ECO:0000313" key="2">
    <source>
        <dbReference type="EMBL" id="EDQ32944.1"/>
    </source>
</evidence>
<feature type="compositionally biased region" description="Basic and acidic residues" evidence="1">
    <location>
        <begin position="33"/>
        <end position="43"/>
    </location>
</feature>
<dbReference type="RefSeq" id="WP_007197448.1">
    <property type="nucleotide sequence ID" value="NZ_CM002917.1"/>
</dbReference>
<evidence type="ECO:0000313" key="3">
    <source>
        <dbReference type="Proteomes" id="UP000004291"/>
    </source>
</evidence>
<dbReference type="AlphaFoldDB" id="A9D9H7"/>
<proteinExistence type="predicted"/>